<evidence type="ECO:0000259" key="1">
    <source>
        <dbReference type="Pfam" id="PF07228"/>
    </source>
</evidence>
<organism evidence="2 3">
    <name type="scientific">Thermoflexibacter ruber</name>
    <dbReference type="NCBI Taxonomy" id="1003"/>
    <lineage>
        <taxon>Bacteria</taxon>
        <taxon>Pseudomonadati</taxon>
        <taxon>Bacteroidota</taxon>
        <taxon>Cytophagia</taxon>
        <taxon>Cytophagales</taxon>
        <taxon>Thermoflexibacteraceae</taxon>
        <taxon>Thermoflexibacter</taxon>
    </lineage>
</organism>
<dbReference type="STRING" id="1003.SAMN04488541_10562"/>
<dbReference type="OrthoDB" id="1119265at2"/>
<reference evidence="2 3" key="1">
    <citation type="submission" date="2016-10" db="EMBL/GenBank/DDBJ databases">
        <authorList>
            <person name="de Groot N.N."/>
        </authorList>
    </citation>
    <scope>NUCLEOTIDE SEQUENCE [LARGE SCALE GENOMIC DNA]</scope>
    <source>
        <strain>GEY</strain>
        <strain evidence="3">DSM 9560</strain>
    </source>
</reference>
<dbReference type="EMBL" id="FONY01000056">
    <property type="protein sequence ID" value="SFF55441.1"/>
    <property type="molecule type" value="Genomic_DNA"/>
</dbReference>
<dbReference type="AlphaFoldDB" id="A0A1I2JRV3"/>
<evidence type="ECO:0000313" key="3">
    <source>
        <dbReference type="Proteomes" id="UP000199513"/>
    </source>
</evidence>
<dbReference type="RefSeq" id="WP_091549283.1">
    <property type="nucleotide sequence ID" value="NZ_FONY01000056.1"/>
</dbReference>
<protein>
    <submittedName>
        <fullName evidence="2">Stage II sporulation protein E (SpoIIE)</fullName>
    </submittedName>
</protein>
<dbReference type="Proteomes" id="UP000199513">
    <property type="component" value="Unassembled WGS sequence"/>
</dbReference>
<dbReference type="InterPro" id="IPR001932">
    <property type="entry name" value="PPM-type_phosphatase-like_dom"/>
</dbReference>
<dbReference type="Pfam" id="PF07228">
    <property type="entry name" value="SpoIIE"/>
    <property type="match status" value="1"/>
</dbReference>
<gene>
    <name evidence="2" type="ORF">SAMN04488541_10562</name>
</gene>
<accession>A0A1I2JRV3</accession>
<name>A0A1I2JRV3_9BACT</name>
<dbReference type="Gene3D" id="3.60.40.10">
    <property type="entry name" value="PPM-type phosphatase domain"/>
    <property type="match status" value="1"/>
</dbReference>
<feature type="domain" description="PPM-type phosphatase" evidence="1">
    <location>
        <begin position="20"/>
        <end position="233"/>
    </location>
</feature>
<keyword evidence="3" id="KW-1185">Reference proteome</keyword>
<dbReference type="InterPro" id="IPR036457">
    <property type="entry name" value="PPM-type-like_dom_sf"/>
</dbReference>
<sequence length="234" mass="26638">MSIESYELGMSHRILESKKENKIVIVAADCTGHGVPGAFMSLIGNELLNQIVNVHHITSPELILNQLHKGIRYALKQDETANRDGMDIAICVIDKEEKILEYAGAMNPFYYIQDNQFFEIKADKKSIGGLQSEEERIFTKHTIQLGMKNLESGINQQQTTSNQQTIFYLCSDGFQDQFGGAENRKFMVRRLRELLASLALLPMSEQKEILDKTFEEWKGKHPQIDDVLIFGVKI</sequence>
<evidence type="ECO:0000313" key="2">
    <source>
        <dbReference type="EMBL" id="SFF55441.1"/>
    </source>
</evidence>
<proteinExistence type="predicted"/>